<keyword evidence="13" id="KW-1185">Reference proteome</keyword>
<dbReference type="InterPro" id="IPR024080">
    <property type="entry name" value="Neurolysin/TOP_N"/>
</dbReference>
<evidence type="ECO:0000256" key="9">
    <source>
        <dbReference type="RuleBase" id="RU003435"/>
    </source>
</evidence>
<dbReference type="GO" id="GO:0004222">
    <property type="term" value="F:metalloendopeptidase activity"/>
    <property type="evidence" value="ECO:0007669"/>
    <property type="project" value="InterPro"/>
</dbReference>
<evidence type="ECO:0000256" key="3">
    <source>
        <dbReference type="ARBA" id="ARBA00022490"/>
    </source>
</evidence>
<keyword evidence="4 9" id="KW-0645">Protease</keyword>
<evidence type="ECO:0000256" key="8">
    <source>
        <dbReference type="ARBA" id="ARBA00023049"/>
    </source>
</evidence>
<evidence type="ECO:0000256" key="6">
    <source>
        <dbReference type="ARBA" id="ARBA00022801"/>
    </source>
</evidence>
<dbReference type="GO" id="GO:0006518">
    <property type="term" value="P:peptide metabolic process"/>
    <property type="evidence" value="ECO:0007669"/>
    <property type="project" value="TreeGrafter"/>
</dbReference>
<evidence type="ECO:0000313" key="13">
    <source>
        <dbReference type="Proteomes" id="UP000235786"/>
    </source>
</evidence>
<dbReference type="FunFam" id="1.20.1050.40:FF:000001">
    <property type="entry name" value="Thimet oligopeptidase 1"/>
    <property type="match status" value="1"/>
</dbReference>
<dbReference type="InterPro" id="IPR001567">
    <property type="entry name" value="Pept_M3A_M3B_dom"/>
</dbReference>
<dbReference type="CDD" id="cd06455">
    <property type="entry name" value="M3A_TOP"/>
    <property type="match status" value="1"/>
</dbReference>
<evidence type="ECO:0000256" key="10">
    <source>
        <dbReference type="SAM" id="Coils"/>
    </source>
</evidence>
<dbReference type="GO" id="GO:0005758">
    <property type="term" value="C:mitochondrial intermembrane space"/>
    <property type="evidence" value="ECO:0007669"/>
    <property type="project" value="TreeGrafter"/>
</dbReference>
<evidence type="ECO:0000256" key="4">
    <source>
        <dbReference type="ARBA" id="ARBA00022670"/>
    </source>
</evidence>
<dbReference type="Proteomes" id="UP000235786">
    <property type="component" value="Unassembled WGS sequence"/>
</dbReference>
<dbReference type="FunFam" id="3.40.390.10:FF:000074">
    <property type="entry name" value="Metalloprotease"/>
    <property type="match status" value="1"/>
</dbReference>
<dbReference type="PANTHER" id="PTHR11804">
    <property type="entry name" value="PROTEASE M3 THIMET OLIGOPEPTIDASE-RELATED"/>
    <property type="match status" value="1"/>
</dbReference>
<dbReference type="Gene3D" id="1.20.1050.40">
    <property type="entry name" value="Endopeptidase. Chain P, domain 1"/>
    <property type="match status" value="1"/>
</dbReference>
<feature type="domain" description="Peptidase M3A/M3B catalytic" evidence="11">
    <location>
        <begin position="216"/>
        <end position="711"/>
    </location>
</feature>
<dbReference type="InterPro" id="IPR024079">
    <property type="entry name" value="MetalloPept_cat_dom_sf"/>
</dbReference>
<dbReference type="GO" id="GO:0006508">
    <property type="term" value="P:proteolysis"/>
    <property type="evidence" value="ECO:0007669"/>
    <property type="project" value="UniProtKB-KW"/>
</dbReference>
<keyword evidence="5 9" id="KW-0479">Metal-binding</keyword>
<name>A0A2J6RV07_HYAVF</name>
<dbReference type="EMBL" id="KZ613943">
    <property type="protein sequence ID" value="PMD42348.1"/>
    <property type="molecule type" value="Genomic_DNA"/>
</dbReference>
<organism evidence="12 13">
    <name type="scientific">Hyaloscypha variabilis (strain UAMH 11265 / GT02V1 / F)</name>
    <name type="common">Meliniomyces variabilis</name>
    <dbReference type="NCBI Taxonomy" id="1149755"/>
    <lineage>
        <taxon>Eukaryota</taxon>
        <taxon>Fungi</taxon>
        <taxon>Dikarya</taxon>
        <taxon>Ascomycota</taxon>
        <taxon>Pezizomycotina</taxon>
        <taxon>Leotiomycetes</taxon>
        <taxon>Helotiales</taxon>
        <taxon>Hyaloscyphaceae</taxon>
        <taxon>Hyaloscypha</taxon>
        <taxon>Hyaloscypha variabilis</taxon>
    </lineage>
</organism>
<comment type="similarity">
    <text evidence="2 9">Belongs to the peptidase M3 family.</text>
</comment>
<evidence type="ECO:0000256" key="2">
    <source>
        <dbReference type="ARBA" id="ARBA00006040"/>
    </source>
</evidence>
<dbReference type="GO" id="GO:0046872">
    <property type="term" value="F:metal ion binding"/>
    <property type="evidence" value="ECO:0007669"/>
    <property type="project" value="UniProtKB-UniRule"/>
</dbReference>
<comment type="subcellular location">
    <subcellularLocation>
        <location evidence="1">Cytoplasm</location>
    </subcellularLocation>
</comment>
<gene>
    <name evidence="12" type="ORF">L207DRAFT_485825</name>
</gene>
<dbReference type="InterPro" id="IPR024077">
    <property type="entry name" value="Neurolysin/TOP_dom2"/>
</dbReference>
<reference evidence="12 13" key="1">
    <citation type="submission" date="2016-04" db="EMBL/GenBank/DDBJ databases">
        <title>A degradative enzymes factory behind the ericoid mycorrhizal symbiosis.</title>
        <authorList>
            <consortium name="DOE Joint Genome Institute"/>
            <person name="Martino E."/>
            <person name="Morin E."/>
            <person name="Grelet G."/>
            <person name="Kuo A."/>
            <person name="Kohler A."/>
            <person name="Daghino S."/>
            <person name="Barry K."/>
            <person name="Choi C."/>
            <person name="Cichocki N."/>
            <person name="Clum A."/>
            <person name="Copeland A."/>
            <person name="Hainaut M."/>
            <person name="Haridas S."/>
            <person name="Labutti K."/>
            <person name="Lindquist E."/>
            <person name="Lipzen A."/>
            <person name="Khouja H.-R."/>
            <person name="Murat C."/>
            <person name="Ohm R."/>
            <person name="Olson A."/>
            <person name="Spatafora J."/>
            <person name="Veneault-Fourrey C."/>
            <person name="Henrissat B."/>
            <person name="Grigoriev I."/>
            <person name="Martin F."/>
            <person name="Perotto S."/>
        </authorList>
    </citation>
    <scope>NUCLEOTIDE SEQUENCE [LARGE SCALE GENOMIC DNA]</scope>
    <source>
        <strain evidence="12 13">F</strain>
    </source>
</reference>
<dbReference type="PANTHER" id="PTHR11804:SF84">
    <property type="entry name" value="SACCHAROLYSIN"/>
    <property type="match status" value="1"/>
</dbReference>
<dbReference type="Pfam" id="PF01432">
    <property type="entry name" value="Peptidase_M3"/>
    <property type="match status" value="1"/>
</dbReference>
<sequence>MRIPPQAPPLFNHTPESIVSNTKHLIEASRKVHDQVVQTINIDSATFTNVLLPLAQAENVRQIEETILCFYKDVSSSSQLRDASREARKLLNSFHSSVGMREDLFKLVHAVVKKNEDLDTESRLLLERNHKDFMRDGLGLPAGAQRERFKEIRERISELKMEFQKNRNEDSGCIWLHPSELDGVPEDVLAELGKGSGENEGKLRFPLDYSHVGEALRYAKDSEIRKRVFITNANKYPENVQIFSETMVLRDEAARLLGYSSHAAFRLEAKMAKTPETVNSFLADLGSRLKEGGKMELEELKQVKKKYVESRGEVFDGHFFLWDESFYRGKILEGEYKSDGRKISEWFSLEATTKTMLEIFERLFGLAFEEIVGNERDELARSGRGNDLIWHDDVQLFAVWDDVEEGGGFVGYLYLDLFAREGKSQGFSNNNLQPGFTRDDETRHYPATALVCSFDRPTSKKPSLLWHYEVTMYLFHELGHGIHDLVAKTRYARFHGTMTVIDFGEAPSQMLENWCWQPKTLKSLSKHYSYLSPEYFEAWKEQAEGEPQPPEQIPDQKIEALLGARHLSFGALFHLRMLHLGIFDMMVHEPPNHEAIENMNMTVEWNKLRKELMQLDGPEVLSEGYEWGAGQADFGHAMNEYDAGYYGYLYSQVFADDMFHSVFEKDPMDRAEGRRYRHLVLEKGGGQDEMATLTEFLGRKPHMEAFYRRLGLA</sequence>
<dbReference type="AlphaFoldDB" id="A0A2J6RV07"/>
<proteinExistence type="inferred from homology"/>
<dbReference type="Gene3D" id="1.10.1370.10">
    <property type="entry name" value="Neurolysin, domain 3"/>
    <property type="match status" value="1"/>
</dbReference>
<comment type="cofactor">
    <cofactor evidence="9">
        <name>Zn(2+)</name>
        <dbReference type="ChEBI" id="CHEBI:29105"/>
    </cofactor>
    <text evidence="9">Binds 1 zinc ion.</text>
</comment>
<protein>
    <submittedName>
        <fullName evidence="12">Zincin</fullName>
    </submittedName>
</protein>
<keyword evidence="10" id="KW-0175">Coiled coil</keyword>
<keyword evidence="3" id="KW-0963">Cytoplasm</keyword>
<evidence type="ECO:0000256" key="7">
    <source>
        <dbReference type="ARBA" id="ARBA00022833"/>
    </source>
</evidence>
<feature type="coiled-coil region" evidence="10">
    <location>
        <begin position="142"/>
        <end position="169"/>
    </location>
</feature>
<keyword evidence="6 9" id="KW-0378">Hydrolase</keyword>
<dbReference type="InterPro" id="IPR045090">
    <property type="entry name" value="Pept_M3A_M3B"/>
</dbReference>
<accession>A0A2J6RV07</accession>
<dbReference type="Gene3D" id="3.40.390.10">
    <property type="entry name" value="Collagenase (Catalytic Domain)"/>
    <property type="match status" value="1"/>
</dbReference>
<dbReference type="SUPFAM" id="SSF55486">
    <property type="entry name" value="Metalloproteases ('zincins'), catalytic domain"/>
    <property type="match status" value="1"/>
</dbReference>
<evidence type="ECO:0000256" key="5">
    <source>
        <dbReference type="ARBA" id="ARBA00022723"/>
    </source>
</evidence>
<keyword evidence="8 9" id="KW-0482">Metalloprotease</keyword>
<evidence type="ECO:0000313" key="12">
    <source>
        <dbReference type="EMBL" id="PMD42348.1"/>
    </source>
</evidence>
<keyword evidence="7 9" id="KW-0862">Zinc</keyword>
<dbReference type="OrthoDB" id="534666at2759"/>
<evidence type="ECO:0000259" key="11">
    <source>
        <dbReference type="Pfam" id="PF01432"/>
    </source>
</evidence>
<evidence type="ECO:0000256" key="1">
    <source>
        <dbReference type="ARBA" id="ARBA00004496"/>
    </source>
</evidence>